<reference evidence="3" key="1">
    <citation type="submission" date="2023-10" db="EMBL/GenBank/DDBJ databases">
        <authorList>
            <person name="Hackl T."/>
        </authorList>
    </citation>
    <scope>NUCLEOTIDE SEQUENCE</scope>
</reference>
<feature type="transmembrane region" description="Helical" evidence="1">
    <location>
        <begin position="55"/>
        <end position="75"/>
    </location>
</feature>
<keyword evidence="2" id="KW-0732">Signal</keyword>
<name>A0AAI8VKQ7_9PEZI</name>
<evidence type="ECO:0000313" key="3">
    <source>
        <dbReference type="EMBL" id="CAJ2506397.1"/>
    </source>
</evidence>
<protein>
    <submittedName>
        <fullName evidence="3">Uu.00g005270.m01.CDS01</fullName>
    </submittedName>
</protein>
<evidence type="ECO:0000256" key="2">
    <source>
        <dbReference type="SAM" id="SignalP"/>
    </source>
</evidence>
<keyword evidence="1" id="KW-1133">Transmembrane helix</keyword>
<feature type="transmembrane region" description="Helical" evidence="1">
    <location>
        <begin position="401"/>
        <end position="421"/>
    </location>
</feature>
<feature type="signal peptide" evidence="2">
    <location>
        <begin position="1"/>
        <end position="19"/>
    </location>
</feature>
<comment type="caution">
    <text evidence="3">The sequence shown here is derived from an EMBL/GenBank/DDBJ whole genome shotgun (WGS) entry which is preliminary data.</text>
</comment>
<gene>
    <name evidence="3" type="ORF">KHLLAP_LOCUS6865</name>
</gene>
<dbReference type="AlphaFoldDB" id="A0AAI8VKQ7"/>
<keyword evidence="1" id="KW-0812">Transmembrane</keyword>
<evidence type="ECO:0000313" key="4">
    <source>
        <dbReference type="Proteomes" id="UP001295740"/>
    </source>
</evidence>
<accession>A0AAI8VKQ7</accession>
<evidence type="ECO:0000256" key="1">
    <source>
        <dbReference type="SAM" id="Phobius"/>
    </source>
</evidence>
<sequence length="528" mass="59345">MKVLAILLSFCLFFTRCQADFDFSIYSNLTADAITNGHQLVGYIQDPNGRGTTSLVVSCLLTLVLCVWSALHLNVPPRDQSRWQALWLNVRWIVAGIYAPELVVFTAWRQWCSARLLQQLVLKLAKENEGNPEIVKRYARWTMAHSFFACTGGFVFELEALDHVTLNGVDVLLDRPQRLTITARGVAILAKCGHLPTVRKEEIEDKSKANDLAKATVLVQAIWMLVQVAGRLASHLPVTPLEVNTVAHVLCAFLMYMFWWNKPLLPNEPIILEAEQLGPLAAFMYSSSEMSGYVSSEQVKSQTVVKTLLAHLNLYPRTPEFEAICLRLPNTCNAAKTPTVEVSYTIAEPVESEHSHSIPSPDTMEHDVDNVRCVHLKAEQLVADHVQNWPSNDLLHNVDGLVVGMVLWLANFCYGGIHAAAWNEHFPSEAEMWLWRASAVYIGFCGGLRVVLNFIVARVPALNQFWEHWMGGKKTWWQSFSLGINVFVCGLSLVLAHMFIVIEAVISIRELPASAYETPQWTDLFPHL</sequence>
<keyword evidence="4" id="KW-1185">Reference proteome</keyword>
<dbReference type="PANTHER" id="PTHR35043">
    <property type="entry name" value="TRANSCRIPTION FACTOR DOMAIN-CONTAINING PROTEIN"/>
    <property type="match status" value="1"/>
</dbReference>
<dbReference type="EMBL" id="CAUWAG010000008">
    <property type="protein sequence ID" value="CAJ2506397.1"/>
    <property type="molecule type" value="Genomic_DNA"/>
</dbReference>
<dbReference type="Proteomes" id="UP001295740">
    <property type="component" value="Unassembled WGS sequence"/>
</dbReference>
<feature type="chain" id="PRO_5042592058" evidence="2">
    <location>
        <begin position="20"/>
        <end position="528"/>
    </location>
</feature>
<feature type="transmembrane region" description="Helical" evidence="1">
    <location>
        <begin position="433"/>
        <end position="456"/>
    </location>
</feature>
<organism evidence="3 4">
    <name type="scientific">Anthostomella pinea</name>
    <dbReference type="NCBI Taxonomy" id="933095"/>
    <lineage>
        <taxon>Eukaryota</taxon>
        <taxon>Fungi</taxon>
        <taxon>Dikarya</taxon>
        <taxon>Ascomycota</taxon>
        <taxon>Pezizomycotina</taxon>
        <taxon>Sordariomycetes</taxon>
        <taxon>Xylariomycetidae</taxon>
        <taxon>Xylariales</taxon>
        <taxon>Xylariaceae</taxon>
        <taxon>Anthostomella</taxon>
    </lineage>
</organism>
<dbReference type="PANTHER" id="PTHR35043:SF7">
    <property type="entry name" value="TRANSCRIPTION FACTOR DOMAIN-CONTAINING PROTEIN"/>
    <property type="match status" value="1"/>
</dbReference>
<feature type="transmembrane region" description="Helical" evidence="1">
    <location>
        <begin position="476"/>
        <end position="502"/>
    </location>
</feature>
<keyword evidence="1" id="KW-0472">Membrane</keyword>
<proteinExistence type="predicted"/>